<dbReference type="PANTHER" id="PTHR35561:SF1">
    <property type="entry name" value="RNA 2',3'-CYCLIC PHOSPHODIESTERASE"/>
    <property type="match status" value="1"/>
</dbReference>
<evidence type="ECO:0000313" key="4">
    <source>
        <dbReference type="EMBL" id="NUU63522.1"/>
    </source>
</evidence>
<evidence type="ECO:0000259" key="3">
    <source>
        <dbReference type="Pfam" id="PF02834"/>
    </source>
</evidence>
<sequence length="201" mass="22515">MKNEKESHDKERLFVAVPVPPAIRESLGSLCQSLATEVSFAKWTHPEDYHITLQFLGDTAKQDIPGLIAALKKVAAAGTPFELSLEGFDTFGLPASPRVLWAGLSGELEKLNALQSAVTTATVPLGFVAEDRSYKPHLTLARKYRGDIPYKAEFVEFSEVLRQKREHLSSIRHWTVDSLVLYATRMCAIPMYENVENMTFF</sequence>
<feature type="domain" description="Phosphoesterase HXTX" evidence="3">
    <location>
        <begin position="17"/>
        <end position="101"/>
    </location>
</feature>
<feature type="active site" description="Proton donor" evidence="2">
    <location>
        <position position="50"/>
    </location>
</feature>
<dbReference type="EMBL" id="JABWCS010000219">
    <property type="protein sequence ID" value="NUU63522.1"/>
    <property type="molecule type" value="Genomic_DNA"/>
</dbReference>
<dbReference type="GO" id="GO:0008664">
    <property type="term" value="F:RNA 2',3'-cyclic 3'-phosphodiesterase activity"/>
    <property type="evidence" value="ECO:0007669"/>
    <property type="project" value="UniProtKB-EC"/>
</dbReference>
<keyword evidence="5" id="KW-1185">Reference proteome</keyword>
<reference evidence="4" key="1">
    <citation type="submission" date="2020-06" db="EMBL/GenBank/DDBJ databases">
        <title>Paenibacillus sp. nov., isolated from soil.</title>
        <authorList>
            <person name="Seo Y.L."/>
        </authorList>
    </citation>
    <scope>NUCLEOTIDE SEQUENCE [LARGE SCALE GENOMIC DNA]</scope>
    <source>
        <strain evidence="4">JW14</strain>
    </source>
</reference>
<dbReference type="EC" id="3.1.4.58" evidence="2"/>
<feature type="short sequence motif" description="HXTX 1" evidence="2">
    <location>
        <begin position="50"/>
        <end position="53"/>
    </location>
</feature>
<dbReference type="Pfam" id="PF02834">
    <property type="entry name" value="LigT_PEase"/>
    <property type="match status" value="1"/>
</dbReference>
<comment type="catalytic activity">
    <reaction evidence="2">
        <text>a 3'-end 2',3'-cyclophospho-ribonucleotide-RNA + H2O = a 3'-end 2'-phospho-ribonucleotide-RNA + H(+)</text>
        <dbReference type="Rhea" id="RHEA:11828"/>
        <dbReference type="Rhea" id="RHEA-COMP:10464"/>
        <dbReference type="Rhea" id="RHEA-COMP:17353"/>
        <dbReference type="ChEBI" id="CHEBI:15377"/>
        <dbReference type="ChEBI" id="CHEBI:15378"/>
        <dbReference type="ChEBI" id="CHEBI:83064"/>
        <dbReference type="ChEBI" id="CHEBI:173113"/>
        <dbReference type="EC" id="3.1.4.58"/>
    </reaction>
</comment>
<name>A0A850EX94_9BACL</name>
<dbReference type="Gene3D" id="3.90.1140.10">
    <property type="entry name" value="Cyclic phosphodiesterase"/>
    <property type="match status" value="1"/>
</dbReference>
<dbReference type="GO" id="GO:0004113">
    <property type="term" value="F:2',3'-cyclic-nucleotide 3'-phosphodiesterase activity"/>
    <property type="evidence" value="ECO:0007669"/>
    <property type="project" value="InterPro"/>
</dbReference>
<dbReference type="SUPFAM" id="SSF55144">
    <property type="entry name" value="LigT-like"/>
    <property type="match status" value="1"/>
</dbReference>
<comment type="function">
    <text evidence="2">Hydrolyzes RNA 2',3'-cyclic phosphodiester to an RNA 2'-phosphomonoester.</text>
</comment>
<evidence type="ECO:0000256" key="2">
    <source>
        <dbReference type="HAMAP-Rule" id="MF_01940"/>
    </source>
</evidence>
<dbReference type="AlphaFoldDB" id="A0A850EX94"/>
<accession>A0A850EX94</accession>
<organism evidence="4 5">
    <name type="scientific">Paenibacillus agri</name>
    <dbReference type="NCBI Taxonomy" id="2744309"/>
    <lineage>
        <taxon>Bacteria</taxon>
        <taxon>Bacillati</taxon>
        <taxon>Bacillota</taxon>
        <taxon>Bacilli</taxon>
        <taxon>Bacillales</taxon>
        <taxon>Paenibacillaceae</taxon>
        <taxon>Paenibacillus</taxon>
    </lineage>
</organism>
<dbReference type="HAMAP" id="MF_01940">
    <property type="entry name" value="RNA_CPDase"/>
    <property type="match status" value="1"/>
</dbReference>
<dbReference type="InterPro" id="IPR014051">
    <property type="entry name" value="Phosphoesterase_HXTX"/>
</dbReference>
<protein>
    <recommendedName>
        <fullName evidence="2">RNA 2',3'-cyclic phosphodiesterase</fullName>
        <shortName evidence="2">RNA 2',3'-CPDase</shortName>
        <ecNumber evidence="2">3.1.4.58</ecNumber>
    </recommendedName>
</protein>
<comment type="caution">
    <text evidence="4">The sequence shown here is derived from an EMBL/GenBank/DDBJ whole genome shotgun (WGS) entry which is preliminary data.</text>
</comment>
<evidence type="ECO:0000256" key="1">
    <source>
        <dbReference type="ARBA" id="ARBA00022801"/>
    </source>
</evidence>
<gene>
    <name evidence="4" type="primary">thpR</name>
    <name evidence="4" type="ORF">HPT30_24480</name>
</gene>
<dbReference type="NCBIfam" id="TIGR02258">
    <property type="entry name" value="2_5_ligase"/>
    <property type="match status" value="1"/>
</dbReference>
<evidence type="ECO:0000313" key="5">
    <source>
        <dbReference type="Proteomes" id="UP000564806"/>
    </source>
</evidence>
<dbReference type="Proteomes" id="UP000564806">
    <property type="component" value="Unassembled WGS sequence"/>
</dbReference>
<proteinExistence type="inferred from homology"/>
<dbReference type="RefSeq" id="WP_175373919.1">
    <property type="nucleotide sequence ID" value="NZ_JABWCS010000219.1"/>
</dbReference>
<feature type="active site" description="Proton acceptor" evidence="2">
    <location>
        <position position="137"/>
    </location>
</feature>
<comment type="similarity">
    <text evidence="2">Belongs to the 2H phosphoesterase superfamily. ThpR family.</text>
</comment>
<dbReference type="InterPro" id="IPR004175">
    <property type="entry name" value="RNA_CPDase"/>
</dbReference>
<dbReference type="InterPro" id="IPR009097">
    <property type="entry name" value="Cyclic_Pdiesterase"/>
</dbReference>
<keyword evidence="1 2" id="KW-0378">Hydrolase</keyword>
<dbReference type="PANTHER" id="PTHR35561">
    <property type="entry name" value="RNA 2',3'-CYCLIC PHOSPHODIESTERASE"/>
    <property type="match status" value="1"/>
</dbReference>
<feature type="short sequence motif" description="HXTX 2" evidence="2">
    <location>
        <begin position="137"/>
        <end position="140"/>
    </location>
</feature>